<evidence type="ECO:0000256" key="1">
    <source>
        <dbReference type="ARBA" id="ARBA00023015"/>
    </source>
</evidence>
<reference evidence="6 7" key="1">
    <citation type="submission" date="2022-06" db="EMBL/GenBank/DDBJ databases">
        <title>Isolation of gut microbiota from human fecal samples.</title>
        <authorList>
            <person name="Pamer E.G."/>
            <person name="Barat B."/>
            <person name="Waligurski E."/>
            <person name="Medina S."/>
            <person name="Paddock L."/>
            <person name="Mostad J."/>
        </authorList>
    </citation>
    <scope>NUCLEOTIDE SEQUENCE [LARGE SCALE GENOMIC DNA]</scope>
    <source>
        <strain evidence="6 7">DFI.9.73</strain>
    </source>
</reference>
<keyword evidence="3" id="KW-0804">Transcription</keyword>
<dbReference type="PANTHER" id="PTHR43280:SF2">
    <property type="entry name" value="HTH-TYPE TRANSCRIPTIONAL REGULATOR EXSA"/>
    <property type="match status" value="1"/>
</dbReference>
<dbReference type="InterPro" id="IPR003313">
    <property type="entry name" value="AraC-bd"/>
</dbReference>
<feature type="region of interest" description="Disordered" evidence="4">
    <location>
        <begin position="266"/>
        <end position="289"/>
    </location>
</feature>
<evidence type="ECO:0000256" key="4">
    <source>
        <dbReference type="SAM" id="MobiDB-lite"/>
    </source>
</evidence>
<sequence>MEFDHGRALPRWFVLTGDIHIEMVDKFSGGNVHPDRVMSQWVLVLMSGGERTFRIYGEEYAVRGNEFFLLPPHVRHCGVKYDTHQAYFVHFRADGAQIAPPAKLDPDSILLPLYGQVPLELHCFDLMEYAVRHRAPPFFSEKFLSSQIRAILYQLSLTMQKRALWSKQENGMAYRILNFIDDNKGRQLQTQDYAEAFGKSYRRLNTIFLSVYGMTIKQMQIVLRIDQAKRMLSSGYSIADTSGACGFDDYLYFLKVFKSKTGMTPSQFRSSNADSAGFLPDSAETGSRE</sequence>
<dbReference type="Gene3D" id="1.10.10.60">
    <property type="entry name" value="Homeodomain-like"/>
    <property type="match status" value="1"/>
</dbReference>
<feature type="domain" description="HTH araC/xylS-type" evidence="5">
    <location>
        <begin position="174"/>
        <end position="271"/>
    </location>
</feature>
<dbReference type="EMBL" id="JANFZH010000018">
    <property type="protein sequence ID" value="MCQ4840067.1"/>
    <property type="molecule type" value="Genomic_DNA"/>
</dbReference>
<dbReference type="Proteomes" id="UP001524473">
    <property type="component" value="Unassembled WGS sequence"/>
</dbReference>
<accession>A0ABT1RZF9</accession>
<keyword evidence="1" id="KW-0805">Transcription regulation</keyword>
<dbReference type="InterPro" id="IPR018060">
    <property type="entry name" value="HTH_AraC"/>
</dbReference>
<evidence type="ECO:0000256" key="2">
    <source>
        <dbReference type="ARBA" id="ARBA00023125"/>
    </source>
</evidence>
<dbReference type="RefSeq" id="WP_187127764.1">
    <property type="nucleotide sequence ID" value="NZ_CABKVV010000014.1"/>
</dbReference>
<keyword evidence="2" id="KW-0238">DNA-binding</keyword>
<name>A0ABT1RZF9_9FIRM</name>
<dbReference type="Pfam" id="PF12833">
    <property type="entry name" value="HTH_18"/>
    <property type="match status" value="1"/>
</dbReference>
<keyword evidence="7" id="KW-1185">Reference proteome</keyword>
<evidence type="ECO:0000259" key="5">
    <source>
        <dbReference type="PROSITE" id="PS01124"/>
    </source>
</evidence>
<dbReference type="InterPro" id="IPR009057">
    <property type="entry name" value="Homeodomain-like_sf"/>
</dbReference>
<gene>
    <name evidence="6" type="ORF">NE695_09075</name>
</gene>
<organism evidence="6 7">
    <name type="scientific">Neglectibacter timonensis</name>
    <dbReference type="NCBI Taxonomy" id="1776382"/>
    <lineage>
        <taxon>Bacteria</taxon>
        <taxon>Bacillati</taxon>
        <taxon>Bacillota</taxon>
        <taxon>Clostridia</taxon>
        <taxon>Eubacteriales</taxon>
        <taxon>Oscillospiraceae</taxon>
        <taxon>Neglectibacter</taxon>
    </lineage>
</organism>
<proteinExistence type="predicted"/>
<dbReference type="PROSITE" id="PS01124">
    <property type="entry name" value="HTH_ARAC_FAMILY_2"/>
    <property type="match status" value="1"/>
</dbReference>
<dbReference type="GeneID" id="90533672"/>
<dbReference type="SMART" id="SM00342">
    <property type="entry name" value="HTH_ARAC"/>
    <property type="match status" value="1"/>
</dbReference>
<dbReference type="SUPFAM" id="SSF46689">
    <property type="entry name" value="Homeodomain-like"/>
    <property type="match status" value="1"/>
</dbReference>
<dbReference type="SUPFAM" id="SSF51215">
    <property type="entry name" value="Regulatory protein AraC"/>
    <property type="match status" value="1"/>
</dbReference>
<comment type="caution">
    <text evidence="6">The sequence shown here is derived from an EMBL/GenBank/DDBJ whole genome shotgun (WGS) entry which is preliminary data.</text>
</comment>
<evidence type="ECO:0000313" key="6">
    <source>
        <dbReference type="EMBL" id="MCQ4840067.1"/>
    </source>
</evidence>
<dbReference type="Pfam" id="PF02311">
    <property type="entry name" value="AraC_binding"/>
    <property type="match status" value="1"/>
</dbReference>
<dbReference type="PANTHER" id="PTHR43280">
    <property type="entry name" value="ARAC-FAMILY TRANSCRIPTIONAL REGULATOR"/>
    <property type="match status" value="1"/>
</dbReference>
<dbReference type="InterPro" id="IPR037923">
    <property type="entry name" value="HTH-like"/>
</dbReference>
<protein>
    <submittedName>
        <fullName evidence="6">AraC family transcriptional regulator</fullName>
    </submittedName>
</protein>
<evidence type="ECO:0000256" key="3">
    <source>
        <dbReference type="ARBA" id="ARBA00023163"/>
    </source>
</evidence>
<evidence type="ECO:0000313" key="7">
    <source>
        <dbReference type="Proteomes" id="UP001524473"/>
    </source>
</evidence>